<feature type="region of interest" description="Disordered" evidence="1">
    <location>
        <begin position="1"/>
        <end position="80"/>
    </location>
</feature>
<dbReference type="KEGG" id="sbh:SBI_03946"/>
<gene>
    <name evidence="2" type="ordered locus">SBI_03946</name>
</gene>
<evidence type="ECO:0000313" key="3">
    <source>
        <dbReference type="Proteomes" id="UP000000377"/>
    </source>
</evidence>
<dbReference type="HOGENOM" id="CLU_2425549_0_0_11"/>
<keyword evidence="3" id="KW-1185">Reference proteome</keyword>
<feature type="compositionally biased region" description="Polar residues" evidence="1">
    <location>
        <begin position="32"/>
        <end position="51"/>
    </location>
</feature>
<dbReference type="EMBL" id="CP002047">
    <property type="protein sequence ID" value="ADI07067.1"/>
    <property type="molecule type" value="Genomic_DNA"/>
</dbReference>
<evidence type="ECO:0000313" key="2">
    <source>
        <dbReference type="EMBL" id="ADI07067.1"/>
    </source>
</evidence>
<accession>D7CHL0</accession>
<dbReference type="Proteomes" id="UP000000377">
    <property type="component" value="Chromosome"/>
</dbReference>
<name>D7CHL0_STRBB</name>
<dbReference type="STRING" id="749414.SBI_03946"/>
<proteinExistence type="predicted"/>
<protein>
    <submittedName>
        <fullName evidence="2">Uncharacterized protein</fullName>
    </submittedName>
</protein>
<feature type="compositionally biased region" description="Polar residues" evidence="1">
    <location>
        <begin position="1"/>
        <end position="14"/>
    </location>
</feature>
<sequence length="91" mass="9847">MWPSQRTTDVSRATATVVFRPGTNPPQPQAYAGQTSDPSWIDTSASTTSQVRCHPGRDIRPPTYRTPHSPARGSSSAIPRITVMFTVPVPA</sequence>
<reference evidence="2 3" key="1">
    <citation type="journal article" date="2010" name="J. Bacteriol.">
        <title>Genome sequence of the milbemycin-producing bacterium Streptomyces bingchenggensis.</title>
        <authorList>
            <person name="Wang X.J."/>
            <person name="Yan Y.J."/>
            <person name="Zhang B."/>
            <person name="An J."/>
            <person name="Wang J.J."/>
            <person name="Tian J."/>
            <person name="Jiang L."/>
            <person name="Chen Y.H."/>
            <person name="Huang S.X."/>
            <person name="Yin M."/>
            <person name="Zhang J."/>
            <person name="Gao A.L."/>
            <person name="Liu C.X."/>
            <person name="Zhu Z.X."/>
            <person name="Xiang W.S."/>
        </authorList>
    </citation>
    <scope>NUCLEOTIDE SEQUENCE [LARGE SCALE GENOMIC DNA]</scope>
    <source>
        <strain evidence="2 3">BCW-1</strain>
    </source>
</reference>
<dbReference type="AlphaFoldDB" id="D7CHL0"/>
<organism evidence="2 3">
    <name type="scientific">Streptomyces bingchenggensis (strain BCW-1)</name>
    <dbReference type="NCBI Taxonomy" id="749414"/>
    <lineage>
        <taxon>Bacteria</taxon>
        <taxon>Bacillati</taxon>
        <taxon>Actinomycetota</taxon>
        <taxon>Actinomycetes</taxon>
        <taxon>Kitasatosporales</taxon>
        <taxon>Streptomycetaceae</taxon>
        <taxon>Streptomyces</taxon>
    </lineage>
</organism>
<evidence type="ECO:0000256" key="1">
    <source>
        <dbReference type="SAM" id="MobiDB-lite"/>
    </source>
</evidence>